<name>A0A347ZNB2_9CHLR</name>
<dbReference type="PANTHER" id="PTHR43088:SF1">
    <property type="entry name" value="SUBUNIT OF PYRUVATE:FLAVODOXIN OXIDOREDUCTASE"/>
    <property type="match status" value="1"/>
</dbReference>
<dbReference type="InterPro" id="IPR029061">
    <property type="entry name" value="THDP-binding"/>
</dbReference>
<gene>
    <name evidence="4" type="ORF">DFR64_1762</name>
</gene>
<dbReference type="NCBIfam" id="NF005507">
    <property type="entry name" value="PRK07119.1"/>
    <property type="match status" value="1"/>
</dbReference>
<protein>
    <submittedName>
        <fullName evidence="4">2-oxoglutarate ferredoxin oxidoreductase subunit alpha</fullName>
    </submittedName>
</protein>
<dbReference type="SUPFAM" id="SSF52518">
    <property type="entry name" value="Thiamin diphosphate-binding fold (THDP-binding)"/>
    <property type="match status" value="1"/>
</dbReference>
<evidence type="ECO:0000256" key="1">
    <source>
        <dbReference type="ARBA" id="ARBA00023002"/>
    </source>
</evidence>
<dbReference type="AlphaFoldDB" id="A0A347ZNB2"/>
<dbReference type="Proteomes" id="UP000256388">
    <property type="component" value="Unassembled WGS sequence"/>
</dbReference>
<evidence type="ECO:0000259" key="3">
    <source>
        <dbReference type="Pfam" id="PF17147"/>
    </source>
</evidence>
<dbReference type="Pfam" id="PF01855">
    <property type="entry name" value="POR_N"/>
    <property type="match status" value="1"/>
</dbReference>
<feature type="domain" description="Pyruvate:ferredoxin oxidoreductase core" evidence="3">
    <location>
        <begin position="246"/>
        <end position="340"/>
    </location>
</feature>
<organism evidence="4 5">
    <name type="scientific">Pelolinea submarina</name>
    <dbReference type="NCBI Taxonomy" id="913107"/>
    <lineage>
        <taxon>Bacteria</taxon>
        <taxon>Bacillati</taxon>
        <taxon>Chloroflexota</taxon>
        <taxon>Anaerolineae</taxon>
        <taxon>Anaerolineales</taxon>
        <taxon>Anaerolineaceae</taxon>
        <taxon>Pelolinea</taxon>
    </lineage>
</organism>
<dbReference type="InterPro" id="IPR002880">
    <property type="entry name" value="Pyrv_Fd/Flavodoxin_OxRdtase_N"/>
</dbReference>
<comment type="caution">
    <text evidence="4">The sequence shown here is derived from an EMBL/GenBank/DDBJ whole genome shotgun (WGS) entry which is preliminary data.</text>
</comment>
<proteinExistence type="predicted"/>
<dbReference type="OrthoDB" id="9794954at2"/>
<dbReference type="Gene3D" id="3.40.50.920">
    <property type="match status" value="1"/>
</dbReference>
<dbReference type="InterPro" id="IPR052368">
    <property type="entry name" value="2-oxoacid_oxidoreductase"/>
</dbReference>
<reference evidence="4 5" key="1">
    <citation type="submission" date="2018-08" db="EMBL/GenBank/DDBJ databases">
        <title>Genomic Encyclopedia of Type Strains, Phase IV (KMG-IV): sequencing the most valuable type-strain genomes for metagenomic binning, comparative biology and taxonomic classification.</title>
        <authorList>
            <person name="Goeker M."/>
        </authorList>
    </citation>
    <scope>NUCLEOTIDE SEQUENCE [LARGE SCALE GENOMIC DNA]</scope>
    <source>
        <strain evidence="4 5">DSM 23923</strain>
    </source>
</reference>
<dbReference type="CDD" id="cd07034">
    <property type="entry name" value="TPP_PYR_PFOR_IOR-alpha_like"/>
    <property type="match status" value="1"/>
</dbReference>
<evidence type="ECO:0000259" key="2">
    <source>
        <dbReference type="Pfam" id="PF01855"/>
    </source>
</evidence>
<dbReference type="Pfam" id="PF17147">
    <property type="entry name" value="PFOR_II"/>
    <property type="match status" value="1"/>
</dbReference>
<dbReference type="EMBL" id="QUMS01000002">
    <property type="protein sequence ID" value="REG08395.1"/>
    <property type="molecule type" value="Genomic_DNA"/>
</dbReference>
<dbReference type="InterPro" id="IPR033412">
    <property type="entry name" value="PFOR_II"/>
</dbReference>
<evidence type="ECO:0000313" key="4">
    <source>
        <dbReference type="EMBL" id="REG08395.1"/>
    </source>
</evidence>
<dbReference type="InterPro" id="IPR009014">
    <property type="entry name" value="Transketo_C/PFOR_II"/>
</dbReference>
<sequence>MAKELWKGNEAFAEAAIRAGLQAYFGYPITPQTEALEYMSARMPELGRVFLQAESELGAINMVYGAAATGVRTMTSTSSPGTSLMMEGLSYIAATELPMVLVDVVRGGPGLGTISPSQGDYNQMVHGGGHGDYYPIVMAPAGVQETVDMVYGMFDIAEKYRSIGVVMLDGSIGQMIEPAEMPPMLEVRKDIPEWAVRGGAGKDKRILTSINLDPAEMEKMNLRLLKRWKEVEKNEVRFAEYYMDDAKIAIIGNGTAGRIALSAVRTARAAGIPVGLLRPISLRPFPVQAVQEVAAQLDNILVVEMNAGMMLEDILKIVQGKTSVEFYGRIGGVMPYPEEILAEIQRIAANPAPIKGHPRDLWMERIEPVINQ</sequence>
<feature type="domain" description="Pyruvate flavodoxin/ferredoxin oxidoreductase pyrimidine binding" evidence="2">
    <location>
        <begin position="14"/>
        <end position="188"/>
    </location>
</feature>
<keyword evidence="5" id="KW-1185">Reference proteome</keyword>
<dbReference type="SUPFAM" id="SSF52922">
    <property type="entry name" value="TK C-terminal domain-like"/>
    <property type="match status" value="1"/>
</dbReference>
<dbReference type="PANTHER" id="PTHR43088">
    <property type="entry name" value="SUBUNIT OF PYRUVATE:FLAVODOXIN OXIDOREDUCTASE-RELATED"/>
    <property type="match status" value="1"/>
</dbReference>
<evidence type="ECO:0000313" key="5">
    <source>
        <dbReference type="Proteomes" id="UP000256388"/>
    </source>
</evidence>
<accession>A0A347ZNB2</accession>
<dbReference type="GO" id="GO:0016491">
    <property type="term" value="F:oxidoreductase activity"/>
    <property type="evidence" value="ECO:0007669"/>
    <property type="project" value="UniProtKB-KW"/>
</dbReference>
<dbReference type="Gene3D" id="3.40.50.970">
    <property type="match status" value="1"/>
</dbReference>
<keyword evidence="1" id="KW-0560">Oxidoreductase</keyword>
<dbReference type="RefSeq" id="WP_116225052.1">
    <property type="nucleotide sequence ID" value="NZ_AP018437.1"/>
</dbReference>